<dbReference type="AlphaFoldDB" id="A0A8J7K6A6"/>
<evidence type="ECO:0000313" key="4">
    <source>
        <dbReference type="Proteomes" id="UP000640333"/>
    </source>
</evidence>
<keyword evidence="1" id="KW-1133">Transmembrane helix</keyword>
<name>A0A8J7K6A6_9GAMM</name>
<dbReference type="InterPro" id="IPR012495">
    <property type="entry name" value="TadE-like_dom"/>
</dbReference>
<dbReference type="EMBL" id="JADEYS010000012">
    <property type="protein sequence ID" value="MBE9398150.1"/>
    <property type="molecule type" value="Genomic_DNA"/>
</dbReference>
<organism evidence="3 4">
    <name type="scientific">Pontibacterium sinense</name>
    <dbReference type="NCBI Taxonomy" id="2781979"/>
    <lineage>
        <taxon>Bacteria</taxon>
        <taxon>Pseudomonadati</taxon>
        <taxon>Pseudomonadota</taxon>
        <taxon>Gammaproteobacteria</taxon>
        <taxon>Oceanospirillales</taxon>
        <taxon>Oceanospirillaceae</taxon>
        <taxon>Pontibacterium</taxon>
    </lineage>
</organism>
<gene>
    <name evidence="3" type="ORF">IOQ59_12880</name>
</gene>
<feature type="domain" description="TadE-like" evidence="2">
    <location>
        <begin position="12"/>
        <end position="54"/>
    </location>
</feature>
<keyword evidence="1" id="KW-0812">Transmembrane</keyword>
<keyword evidence="4" id="KW-1185">Reference proteome</keyword>
<evidence type="ECO:0000313" key="3">
    <source>
        <dbReference type="EMBL" id="MBE9398150.1"/>
    </source>
</evidence>
<sequence length="161" mass="17509">MFRILNRKKQQGMTSVEFAIIGGVFFLVLFGVLEFARLMYAMNLLDEVTRRGARLAAVCPVDATSQTFVSDQARFNGDFLPGLDAAMVTIEYFEDDGDLADISNPATAVTLIRYVRASINGYQHQLLIPGLNLNVPVPDFSTTIPSESLGVHPDGSSASCS</sequence>
<keyword evidence="1" id="KW-0472">Membrane</keyword>
<proteinExistence type="predicted"/>
<dbReference type="Pfam" id="PF07811">
    <property type="entry name" value="TadE"/>
    <property type="match status" value="1"/>
</dbReference>
<reference evidence="3" key="1">
    <citation type="submission" date="2020-10" db="EMBL/GenBank/DDBJ databases">
        <title>Bacterium isolated from coastal waters sediment.</title>
        <authorList>
            <person name="Chen R.-J."/>
            <person name="Lu D.-C."/>
            <person name="Zhu K.-L."/>
            <person name="Du Z.-J."/>
        </authorList>
    </citation>
    <scope>NUCLEOTIDE SEQUENCE</scope>
    <source>
        <strain evidence="3">N1Y112</strain>
    </source>
</reference>
<feature type="transmembrane region" description="Helical" evidence="1">
    <location>
        <begin position="12"/>
        <end position="33"/>
    </location>
</feature>
<dbReference type="Proteomes" id="UP000640333">
    <property type="component" value="Unassembled WGS sequence"/>
</dbReference>
<evidence type="ECO:0000256" key="1">
    <source>
        <dbReference type="SAM" id="Phobius"/>
    </source>
</evidence>
<comment type="caution">
    <text evidence="3">The sequence shown here is derived from an EMBL/GenBank/DDBJ whole genome shotgun (WGS) entry which is preliminary data.</text>
</comment>
<accession>A0A8J7K6A6</accession>
<protein>
    <submittedName>
        <fullName evidence="3">Pilus assembly protein</fullName>
    </submittedName>
</protein>
<dbReference type="RefSeq" id="WP_193953781.1">
    <property type="nucleotide sequence ID" value="NZ_JADEYS010000012.1"/>
</dbReference>
<evidence type="ECO:0000259" key="2">
    <source>
        <dbReference type="Pfam" id="PF07811"/>
    </source>
</evidence>